<evidence type="ECO:0000313" key="3">
    <source>
        <dbReference type="Proteomes" id="UP000095751"/>
    </source>
</evidence>
<dbReference type="GO" id="GO:0043565">
    <property type="term" value="F:sequence-specific DNA binding"/>
    <property type="evidence" value="ECO:0007669"/>
    <property type="project" value="InterPro"/>
</dbReference>
<dbReference type="InterPro" id="IPR002848">
    <property type="entry name" value="Translin_fam"/>
</dbReference>
<dbReference type="Pfam" id="PF01997">
    <property type="entry name" value="Translin"/>
    <property type="match status" value="2"/>
</dbReference>
<dbReference type="KEGG" id="fcy:FRACYDRAFT_178220"/>
<proteinExistence type="predicted"/>
<gene>
    <name evidence="2" type="ORF">FRACYDRAFT_178220</name>
</gene>
<sequence length="362" mass="40398">GACMGLCQDLSRYAMGRACARDINSVQQARDLVNQILDYLLQFDFRNGNLRRKYDGTKYALKSLETLLYELSVTGSSLEKVAVDTDANAGGERESKKPRLEEEANTATATASTTTLTVEEELTALRQRMEHRDSLREKLIKKCRDGQKMAKQAIYALHRNDYKKSESLIKDCENCIINELLPIVEEEPPLRYGSFAAVIEEYAEAKLFYVWLLGKPTTALTADDKNKMDIESESSPKTTTGGAKGILLLPHEFEPIQLQPEDYLGGVCDLTGEIGRYAVQCGTARDYDGVSLCLESNSIILKSIQLLERSPSSINKKMDQLRKSVQKIERMTYEMSLSKAAGMNINSEVKTTTESDVADNAE</sequence>
<dbReference type="OrthoDB" id="829at2759"/>
<dbReference type="PANTHER" id="PTHR10741">
    <property type="entry name" value="TRANSLIN AND TRANSLIN ASSOCIATED PROTEIN X"/>
    <property type="match status" value="1"/>
</dbReference>
<dbReference type="InterPro" id="IPR036081">
    <property type="entry name" value="Translin_sf"/>
</dbReference>
<organism evidence="2 3">
    <name type="scientific">Fragilariopsis cylindrus CCMP1102</name>
    <dbReference type="NCBI Taxonomy" id="635003"/>
    <lineage>
        <taxon>Eukaryota</taxon>
        <taxon>Sar</taxon>
        <taxon>Stramenopiles</taxon>
        <taxon>Ochrophyta</taxon>
        <taxon>Bacillariophyta</taxon>
        <taxon>Bacillariophyceae</taxon>
        <taxon>Bacillariophycidae</taxon>
        <taxon>Bacillariales</taxon>
        <taxon>Bacillariaceae</taxon>
        <taxon>Fragilariopsis</taxon>
    </lineage>
</organism>
<dbReference type="InterPro" id="IPR016069">
    <property type="entry name" value="Translin_C"/>
</dbReference>
<feature type="region of interest" description="Disordered" evidence="1">
    <location>
        <begin position="84"/>
        <end position="110"/>
    </location>
</feature>
<name>A0A1E7FU91_9STRA</name>
<dbReference type="Gene3D" id="1.20.58.2140">
    <property type="match status" value="1"/>
</dbReference>
<evidence type="ECO:0000256" key="1">
    <source>
        <dbReference type="SAM" id="MobiDB-lite"/>
    </source>
</evidence>
<keyword evidence="3" id="KW-1185">Reference proteome</keyword>
<accession>A0A1E7FU91</accession>
<dbReference type="CDD" id="cd14820">
    <property type="entry name" value="TRAX"/>
    <property type="match status" value="1"/>
</dbReference>
<feature type="compositionally biased region" description="Basic and acidic residues" evidence="1">
    <location>
        <begin position="91"/>
        <end position="102"/>
    </location>
</feature>
<dbReference type="AlphaFoldDB" id="A0A1E7FU91"/>
<dbReference type="InParanoid" id="A0A1E7FU91"/>
<dbReference type="Proteomes" id="UP000095751">
    <property type="component" value="Unassembled WGS sequence"/>
</dbReference>
<dbReference type="EMBL" id="KV784353">
    <property type="protein sequence ID" value="OEU21712.1"/>
    <property type="molecule type" value="Genomic_DNA"/>
</dbReference>
<evidence type="ECO:0000313" key="2">
    <source>
        <dbReference type="EMBL" id="OEU21712.1"/>
    </source>
</evidence>
<dbReference type="SUPFAM" id="SSF74784">
    <property type="entry name" value="Translin"/>
    <property type="match status" value="2"/>
</dbReference>
<dbReference type="Gene3D" id="1.20.58.200">
    <property type="entry name" value="Translin, domain 2"/>
    <property type="match status" value="2"/>
</dbReference>
<protein>
    <submittedName>
        <fullName evidence="2">Translin</fullName>
    </submittedName>
</protein>
<feature type="non-terminal residue" evidence="2">
    <location>
        <position position="1"/>
    </location>
</feature>
<reference evidence="2 3" key="1">
    <citation type="submission" date="2016-09" db="EMBL/GenBank/DDBJ databases">
        <title>Extensive genetic diversity and differential bi-allelic expression allows diatom success in the polar Southern Ocean.</title>
        <authorList>
            <consortium name="DOE Joint Genome Institute"/>
            <person name="Mock T."/>
            <person name="Otillar R.P."/>
            <person name="Strauss J."/>
            <person name="Dupont C."/>
            <person name="Frickenhaus S."/>
            <person name="Maumus F."/>
            <person name="Mcmullan M."/>
            <person name="Sanges R."/>
            <person name="Schmutz J."/>
            <person name="Toseland A."/>
            <person name="Valas R."/>
            <person name="Veluchamy A."/>
            <person name="Ward B.J."/>
            <person name="Allen A."/>
            <person name="Barry K."/>
            <person name="Falciatore A."/>
            <person name="Ferrante M."/>
            <person name="Fortunato A.E."/>
            <person name="Gloeckner G."/>
            <person name="Gruber A."/>
            <person name="Hipkin R."/>
            <person name="Janech M."/>
            <person name="Kroth P."/>
            <person name="Leese F."/>
            <person name="Lindquist E."/>
            <person name="Lyon B.R."/>
            <person name="Martin J."/>
            <person name="Mayer C."/>
            <person name="Parker M."/>
            <person name="Quesneville H."/>
            <person name="Raymond J."/>
            <person name="Uhlig C."/>
            <person name="Valentin K.U."/>
            <person name="Worden A.Z."/>
            <person name="Armbrust E.V."/>
            <person name="Bowler C."/>
            <person name="Green B."/>
            <person name="Moulton V."/>
            <person name="Van Oosterhout C."/>
            <person name="Grigoriev I."/>
        </authorList>
    </citation>
    <scope>NUCLEOTIDE SEQUENCE [LARGE SCALE GENOMIC DNA]</scope>
    <source>
        <strain evidence="2 3">CCMP1102</strain>
    </source>
</reference>